<keyword evidence="1" id="KW-0732">Signal</keyword>
<accession>X1L7Q5</accession>
<dbReference type="PANTHER" id="PTHR30483">
    <property type="entry name" value="LEUCINE-SPECIFIC-BINDING PROTEIN"/>
    <property type="match status" value="1"/>
</dbReference>
<reference evidence="3" key="1">
    <citation type="journal article" date="2014" name="Front. Microbiol.">
        <title>High frequency of phylogenetically diverse reductive dehalogenase-homologous genes in deep subseafloor sedimentary metagenomes.</title>
        <authorList>
            <person name="Kawai M."/>
            <person name="Futagami T."/>
            <person name="Toyoda A."/>
            <person name="Takaki Y."/>
            <person name="Nishi S."/>
            <person name="Hori S."/>
            <person name="Arai W."/>
            <person name="Tsubouchi T."/>
            <person name="Morono Y."/>
            <person name="Uchiyama I."/>
            <person name="Ito T."/>
            <person name="Fujiyama A."/>
            <person name="Inagaki F."/>
            <person name="Takami H."/>
        </authorList>
    </citation>
    <scope>NUCLEOTIDE SEQUENCE</scope>
    <source>
        <strain evidence="3">Expedition CK06-06</strain>
    </source>
</reference>
<dbReference type="Pfam" id="PF13458">
    <property type="entry name" value="Peripla_BP_6"/>
    <property type="match status" value="1"/>
</dbReference>
<dbReference type="InterPro" id="IPR028081">
    <property type="entry name" value="Leu-bd"/>
</dbReference>
<feature type="domain" description="Leucine-binding protein" evidence="2">
    <location>
        <begin position="1"/>
        <end position="369"/>
    </location>
</feature>
<evidence type="ECO:0000313" key="3">
    <source>
        <dbReference type="EMBL" id="GAI01911.1"/>
    </source>
</evidence>
<dbReference type="InterPro" id="IPR051010">
    <property type="entry name" value="BCAA_transport"/>
</dbReference>
<dbReference type="InterPro" id="IPR028082">
    <property type="entry name" value="Peripla_BP_I"/>
</dbReference>
<gene>
    <name evidence="3" type="ORF">S06H3_02571</name>
</gene>
<sequence length="400" mass="44648">MTGGAAGFGEGGVFGIRAAVEDINKLGGIYIEEYGRKLPVKVIVVDNESDPLKSGTLAENLILQDKVNFLISVGPLDFNPPMATKAELYKVPFIAGPGPFESWQAMRTSVTPPWRYSWDPSFAIATPAEEGDFRYGKAGYTMFEAWLGALAFFGDKTNQKIALLASDDPDGRGWYKAFAPAAQKIGMETYRTEDALGLVPGETNDFSTLIEEWKTQDCQLLWSNCPAPFFGAFWRQAYQLGYHPKQAFATRSGLFYTDVSAWGGDLPNGVCNEMFWNPSIKGRQGIGDTTPMSLNERWAEETGQPMHQIMGWLYANTQVLFDAIERAGSLDGDKVNEALAQTDVMTIYYRAVFDQDQYCRIPVAFGQWQKTDNPWIWDNPIVYSDHDFMPAEAEMIFPIP</sequence>
<protein>
    <recommendedName>
        <fullName evidence="2">Leucine-binding protein domain-containing protein</fullName>
    </recommendedName>
</protein>
<dbReference type="PANTHER" id="PTHR30483:SF6">
    <property type="entry name" value="PERIPLASMIC BINDING PROTEIN OF ABC TRANSPORTER FOR NATURAL AMINO ACIDS"/>
    <property type="match status" value="1"/>
</dbReference>
<dbReference type="AlphaFoldDB" id="X1L7Q5"/>
<name>X1L7Q5_9ZZZZ</name>
<organism evidence="3">
    <name type="scientific">marine sediment metagenome</name>
    <dbReference type="NCBI Taxonomy" id="412755"/>
    <lineage>
        <taxon>unclassified sequences</taxon>
        <taxon>metagenomes</taxon>
        <taxon>ecological metagenomes</taxon>
    </lineage>
</organism>
<dbReference type="SUPFAM" id="SSF53822">
    <property type="entry name" value="Periplasmic binding protein-like I"/>
    <property type="match status" value="1"/>
</dbReference>
<proteinExistence type="predicted"/>
<comment type="caution">
    <text evidence="3">The sequence shown here is derived from an EMBL/GenBank/DDBJ whole genome shotgun (WGS) entry which is preliminary data.</text>
</comment>
<evidence type="ECO:0000256" key="1">
    <source>
        <dbReference type="ARBA" id="ARBA00022729"/>
    </source>
</evidence>
<evidence type="ECO:0000259" key="2">
    <source>
        <dbReference type="Pfam" id="PF13458"/>
    </source>
</evidence>
<dbReference type="Gene3D" id="3.40.50.2300">
    <property type="match status" value="3"/>
</dbReference>
<dbReference type="EMBL" id="BARV01000765">
    <property type="protein sequence ID" value="GAI01911.1"/>
    <property type="molecule type" value="Genomic_DNA"/>
</dbReference>